<protein>
    <submittedName>
        <fullName evidence="2">Uncharacterized protein</fullName>
    </submittedName>
</protein>
<dbReference type="AlphaFoldDB" id="A0AA51X8C7"/>
<evidence type="ECO:0000313" key="3">
    <source>
        <dbReference type="Proteomes" id="UP001239782"/>
    </source>
</evidence>
<evidence type="ECO:0000256" key="1">
    <source>
        <dbReference type="SAM" id="MobiDB-lite"/>
    </source>
</evidence>
<keyword evidence="3" id="KW-1185">Reference proteome</keyword>
<proteinExistence type="predicted"/>
<name>A0AA51X8C7_9GAMM</name>
<dbReference type="EMBL" id="CP133548">
    <property type="protein sequence ID" value="WMS87970.1"/>
    <property type="molecule type" value="Genomic_DNA"/>
</dbReference>
<feature type="region of interest" description="Disordered" evidence="1">
    <location>
        <begin position="59"/>
        <end position="82"/>
    </location>
</feature>
<gene>
    <name evidence="2" type="ORF">Q9312_03380</name>
</gene>
<dbReference type="Proteomes" id="UP001239782">
    <property type="component" value="Chromosome"/>
</dbReference>
<dbReference type="KEGG" id="plei:Q9312_03380"/>
<sequence length="212" mass="23159">MNKVNFLFFLLGCVATSVIFFTFSSINSVPTIQSSISNIDCKIDDKELKGISESLEETKTLAGSKQTAPSPSSKVNTSLPDNNKVDEFSSSIDRIDADSLDAPTVSANAIKSVFDDETRESAWANIKESSINEIIFSPEFSQQFTSSNVECKASTCKFHLNVDSPEKIIEGITSFAGLSIQNPELAVLEIATNNDLKNNSTVIYLIDRSKHD</sequence>
<accession>A0AA51X8C7</accession>
<evidence type="ECO:0000313" key="2">
    <source>
        <dbReference type="EMBL" id="WMS87970.1"/>
    </source>
</evidence>
<feature type="compositionally biased region" description="Polar residues" evidence="1">
    <location>
        <begin position="61"/>
        <end position="81"/>
    </location>
</feature>
<organism evidence="2 3">
    <name type="scientific">Pleionea litopenaei</name>
    <dbReference type="NCBI Taxonomy" id="3070815"/>
    <lineage>
        <taxon>Bacteria</taxon>
        <taxon>Pseudomonadati</taxon>
        <taxon>Pseudomonadota</taxon>
        <taxon>Gammaproteobacteria</taxon>
        <taxon>Oceanospirillales</taxon>
        <taxon>Pleioneaceae</taxon>
        <taxon>Pleionea</taxon>
    </lineage>
</organism>
<dbReference type="RefSeq" id="WP_309203139.1">
    <property type="nucleotide sequence ID" value="NZ_CP133548.1"/>
</dbReference>
<reference evidence="2 3" key="1">
    <citation type="submission" date="2023-08" db="EMBL/GenBank/DDBJ databases">
        <title>Pleionea litopenaei sp. nov., isolated from stomach of juvenile Litopenaeus vannamei.</title>
        <authorList>
            <person name="Rho A.M."/>
            <person name="Hwang C.Y."/>
        </authorList>
    </citation>
    <scope>NUCLEOTIDE SEQUENCE [LARGE SCALE GENOMIC DNA]</scope>
    <source>
        <strain evidence="2 3">HL-JVS1</strain>
    </source>
</reference>